<evidence type="ECO:0000313" key="2">
    <source>
        <dbReference type="EMBL" id="CBH13335.1"/>
    </source>
</evidence>
<accession>C9ZV97</accession>
<protein>
    <submittedName>
        <fullName evidence="2">Uncharacterized protein</fullName>
    </submittedName>
</protein>
<reference evidence="3" key="1">
    <citation type="journal article" date="2010" name="PLoS Negl. Trop. Dis.">
        <title>The genome sequence of Trypanosoma brucei gambiense, causative agent of chronic human african trypanosomiasis.</title>
        <authorList>
            <person name="Jackson A.P."/>
            <person name="Sanders M."/>
            <person name="Berry A."/>
            <person name="McQuillan J."/>
            <person name="Aslett M.A."/>
            <person name="Quail M.A."/>
            <person name="Chukualim B."/>
            <person name="Capewell P."/>
            <person name="MacLeod A."/>
            <person name="Melville S.E."/>
            <person name="Gibson W."/>
            <person name="Barry J.D."/>
            <person name="Berriman M."/>
            <person name="Hertz-Fowler C."/>
        </authorList>
    </citation>
    <scope>NUCLEOTIDE SEQUENCE [LARGE SCALE GENOMIC DNA]</scope>
    <source>
        <strain evidence="3">MHOM/CI/86/DAL972</strain>
    </source>
</reference>
<evidence type="ECO:0000256" key="1">
    <source>
        <dbReference type="SAM" id="Phobius"/>
    </source>
</evidence>
<organism evidence="2 3">
    <name type="scientific">Trypanosoma brucei gambiense (strain MHOM/CI/86/DAL972)</name>
    <dbReference type="NCBI Taxonomy" id="679716"/>
    <lineage>
        <taxon>Eukaryota</taxon>
        <taxon>Discoba</taxon>
        <taxon>Euglenozoa</taxon>
        <taxon>Kinetoplastea</taxon>
        <taxon>Metakinetoplastina</taxon>
        <taxon>Trypanosomatida</taxon>
        <taxon>Trypanosomatidae</taxon>
        <taxon>Trypanosoma</taxon>
    </lineage>
</organism>
<keyword evidence="1" id="KW-1133">Transmembrane helix</keyword>
<name>C9ZV97_TRYB9</name>
<gene>
    <name evidence="2" type="ORF">TbgDal_VIII2830</name>
</gene>
<dbReference type="EMBL" id="FN554971">
    <property type="protein sequence ID" value="CBH13335.1"/>
    <property type="molecule type" value="Genomic_DNA"/>
</dbReference>
<keyword evidence="1" id="KW-0472">Membrane</keyword>
<keyword evidence="1" id="KW-0812">Transmembrane</keyword>
<dbReference type="Proteomes" id="UP000002316">
    <property type="component" value="Chromosome 8"/>
</dbReference>
<dbReference type="RefSeq" id="XP_011775612.1">
    <property type="nucleotide sequence ID" value="XM_011777310.1"/>
</dbReference>
<feature type="transmembrane region" description="Helical" evidence="1">
    <location>
        <begin position="89"/>
        <end position="109"/>
    </location>
</feature>
<sequence length="115" mass="13152">MNSVPHNIIPSLLTPPAIPQSLLSPFFSLLFPNVSTKGTDSFSPFFHIDITPFSFMVSLPRLTLLLFASKYNLPLIVFYPPYVPFPPPVVSYLLFFSCLLVHFYLFIYFQLPISF</sequence>
<dbReference type="AlphaFoldDB" id="C9ZV97"/>
<proteinExistence type="predicted"/>
<dbReference type="KEGG" id="tbg:TbgDal_VIII2830"/>
<feature type="transmembrane region" description="Helical" evidence="1">
    <location>
        <begin position="62"/>
        <end position="83"/>
    </location>
</feature>
<dbReference type="GeneID" id="23863461"/>
<evidence type="ECO:0000313" key="3">
    <source>
        <dbReference type="Proteomes" id="UP000002316"/>
    </source>
</evidence>